<dbReference type="EMBL" id="KE344800">
    <property type="protein sequence ID" value="EXB80111.1"/>
    <property type="molecule type" value="Genomic_DNA"/>
</dbReference>
<proteinExistence type="predicted"/>
<evidence type="ECO:0000256" key="1">
    <source>
        <dbReference type="SAM" id="MobiDB-lite"/>
    </source>
</evidence>
<evidence type="ECO:0000313" key="3">
    <source>
        <dbReference type="Proteomes" id="UP000030645"/>
    </source>
</evidence>
<dbReference type="PANTHER" id="PTHR34130">
    <property type="entry name" value="OS08G0243800 PROTEIN"/>
    <property type="match status" value="1"/>
</dbReference>
<gene>
    <name evidence="2" type="ORF">L484_013438</name>
</gene>
<accession>W9RL04</accession>
<feature type="compositionally biased region" description="Basic residues" evidence="1">
    <location>
        <begin position="162"/>
        <end position="171"/>
    </location>
</feature>
<protein>
    <submittedName>
        <fullName evidence="2">Uncharacterized protein</fullName>
    </submittedName>
</protein>
<dbReference type="PANTHER" id="PTHR34130:SF8">
    <property type="entry name" value="TRANSMEMBRANE PROTEIN"/>
    <property type="match status" value="1"/>
</dbReference>
<dbReference type="AlphaFoldDB" id="W9RL04"/>
<feature type="region of interest" description="Disordered" evidence="1">
    <location>
        <begin position="127"/>
        <end position="171"/>
    </location>
</feature>
<sequence>MACNEKIIATPPLDLHHQEPEEDALSFCDLPMDNNIVKNTEQKGANIISPTSSEDDQDLFEFFTSPEAKPAAETETIVFCGKRIEPAKQPSEYVKRPGKGLSLFIKKESFKKCQFYKHSRSDVVSAKRPVSPRGVGGNRSGSFRFGGGPNKTAGIPATGSHRYSRSGKGGSRKHKVMIGLVKLQPEMELSEIRKRQGRRSPAPMFPATGVTGEEAGGRSHWGILRPLWCRAHFVSALTKASFSCLSHA</sequence>
<keyword evidence="3" id="KW-1185">Reference proteome</keyword>
<evidence type="ECO:0000313" key="2">
    <source>
        <dbReference type="EMBL" id="EXB80111.1"/>
    </source>
</evidence>
<name>W9RL04_9ROSA</name>
<organism evidence="2 3">
    <name type="scientific">Morus notabilis</name>
    <dbReference type="NCBI Taxonomy" id="981085"/>
    <lineage>
        <taxon>Eukaryota</taxon>
        <taxon>Viridiplantae</taxon>
        <taxon>Streptophyta</taxon>
        <taxon>Embryophyta</taxon>
        <taxon>Tracheophyta</taxon>
        <taxon>Spermatophyta</taxon>
        <taxon>Magnoliopsida</taxon>
        <taxon>eudicotyledons</taxon>
        <taxon>Gunneridae</taxon>
        <taxon>Pentapetalae</taxon>
        <taxon>rosids</taxon>
        <taxon>fabids</taxon>
        <taxon>Rosales</taxon>
        <taxon>Moraceae</taxon>
        <taxon>Moreae</taxon>
        <taxon>Morus</taxon>
    </lineage>
</organism>
<reference evidence="3" key="1">
    <citation type="submission" date="2013-01" db="EMBL/GenBank/DDBJ databases">
        <title>Draft Genome Sequence of a Mulberry Tree, Morus notabilis C.K. Schneid.</title>
        <authorList>
            <person name="He N."/>
            <person name="Zhao S."/>
        </authorList>
    </citation>
    <scope>NUCLEOTIDE SEQUENCE</scope>
</reference>
<feature type="compositionally biased region" description="Gly residues" evidence="1">
    <location>
        <begin position="134"/>
        <end position="149"/>
    </location>
</feature>
<dbReference type="Proteomes" id="UP000030645">
    <property type="component" value="Unassembled WGS sequence"/>
</dbReference>
<feature type="region of interest" description="Disordered" evidence="1">
    <location>
        <begin position="192"/>
        <end position="215"/>
    </location>
</feature>